<reference evidence="2 3" key="1">
    <citation type="submission" date="2024-02" db="EMBL/GenBank/DDBJ databases">
        <authorList>
            <person name="Chen Y."/>
            <person name="Shah S."/>
            <person name="Dougan E. K."/>
            <person name="Thang M."/>
            <person name="Chan C."/>
        </authorList>
    </citation>
    <scope>NUCLEOTIDE SEQUENCE [LARGE SCALE GENOMIC DNA]</scope>
</reference>
<dbReference type="EMBL" id="CAXAMN010022306">
    <property type="protein sequence ID" value="CAK9068203.1"/>
    <property type="molecule type" value="Genomic_DNA"/>
</dbReference>
<gene>
    <name evidence="2" type="ORF">CCMP2556_LOCUS33493</name>
</gene>
<comment type="caution">
    <text evidence="2">The sequence shown here is derived from an EMBL/GenBank/DDBJ whole genome shotgun (WGS) entry which is preliminary data.</text>
</comment>
<evidence type="ECO:0000256" key="1">
    <source>
        <dbReference type="SAM" id="MobiDB-lite"/>
    </source>
</evidence>
<feature type="compositionally biased region" description="Basic and acidic residues" evidence="1">
    <location>
        <begin position="46"/>
        <end position="65"/>
    </location>
</feature>
<keyword evidence="3" id="KW-1185">Reference proteome</keyword>
<evidence type="ECO:0000313" key="2">
    <source>
        <dbReference type="EMBL" id="CAK9068203.1"/>
    </source>
</evidence>
<dbReference type="Proteomes" id="UP001642484">
    <property type="component" value="Unassembled WGS sequence"/>
</dbReference>
<organism evidence="2 3">
    <name type="scientific">Durusdinium trenchii</name>
    <dbReference type="NCBI Taxonomy" id="1381693"/>
    <lineage>
        <taxon>Eukaryota</taxon>
        <taxon>Sar</taxon>
        <taxon>Alveolata</taxon>
        <taxon>Dinophyceae</taxon>
        <taxon>Suessiales</taxon>
        <taxon>Symbiodiniaceae</taxon>
        <taxon>Durusdinium</taxon>
    </lineage>
</organism>
<accession>A0ABP0NWM1</accession>
<feature type="region of interest" description="Disordered" evidence="1">
    <location>
        <begin position="46"/>
        <end position="69"/>
    </location>
</feature>
<proteinExistence type="predicted"/>
<sequence>MGAGAGAGARAREYLAEDDALRRVIKEDLPWAEELLSRAERLVADAKAEGDGSKEDPKNEEHENNEAPAKNKNIELNVYGLGGLTDGLKFHLAVEPAETVALYIIKDAYFYLTTIVYGLRLVPWKGFPGHPWHPLRWICSVSPLVGGWVGCLALFAPPLSCSCFLPVLFPACPGEGQNSVVASLVLLGSCVQSPAVLIVELSLRWSVA</sequence>
<evidence type="ECO:0000313" key="3">
    <source>
        <dbReference type="Proteomes" id="UP001642484"/>
    </source>
</evidence>
<name>A0ABP0NWM1_9DINO</name>
<protein>
    <submittedName>
        <fullName evidence="2">Uncharacterized protein</fullName>
    </submittedName>
</protein>